<feature type="compositionally biased region" description="Basic and acidic residues" evidence="8">
    <location>
        <begin position="205"/>
        <end position="233"/>
    </location>
</feature>
<dbReference type="InterPro" id="IPR018379">
    <property type="entry name" value="BEN_domain"/>
</dbReference>
<dbReference type="GO" id="GO:0006355">
    <property type="term" value="P:regulation of DNA-templated transcription"/>
    <property type="evidence" value="ECO:0007669"/>
    <property type="project" value="TreeGrafter"/>
</dbReference>
<feature type="compositionally biased region" description="Polar residues" evidence="8">
    <location>
        <begin position="238"/>
        <end position="248"/>
    </location>
</feature>
<feature type="compositionally biased region" description="Basic and acidic residues" evidence="8">
    <location>
        <begin position="306"/>
        <end position="346"/>
    </location>
</feature>
<feature type="region of interest" description="Disordered" evidence="8">
    <location>
        <begin position="828"/>
        <end position="947"/>
    </location>
</feature>
<dbReference type="GO" id="GO:0005667">
    <property type="term" value="C:transcription regulator complex"/>
    <property type="evidence" value="ECO:0007669"/>
    <property type="project" value="TreeGrafter"/>
</dbReference>
<keyword evidence="7" id="KW-0539">Nucleus</keyword>
<feature type="compositionally biased region" description="Polar residues" evidence="8">
    <location>
        <begin position="854"/>
        <end position="866"/>
    </location>
</feature>
<feature type="compositionally biased region" description="Low complexity" evidence="8">
    <location>
        <begin position="190"/>
        <end position="201"/>
    </location>
</feature>
<dbReference type="InterPro" id="IPR031870">
    <property type="entry name" value="ATF7IP_BD"/>
</dbReference>
<keyword evidence="4" id="KW-0805">Transcription regulation</keyword>
<dbReference type="PANTHER" id="PTHR23210:SF26">
    <property type="entry name" value="ACTIVATING TRANSCRIPTION FACTOR 7-INTERACTING PROTEIN 1"/>
    <property type="match status" value="1"/>
</dbReference>
<dbReference type="AlphaFoldDB" id="A0A4Z2J176"/>
<dbReference type="InterPro" id="IPR003961">
    <property type="entry name" value="FN3_dom"/>
</dbReference>
<keyword evidence="3" id="KW-0678">Repressor</keyword>
<feature type="compositionally biased region" description="Acidic residues" evidence="8">
    <location>
        <begin position="166"/>
        <end position="181"/>
    </location>
</feature>
<feature type="compositionally biased region" description="Basic and acidic residues" evidence="8">
    <location>
        <begin position="379"/>
        <end position="399"/>
    </location>
</feature>
<comment type="similarity">
    <text evidence="2">Belongs to the MCAF family.</text>
</comment>
<feature type="compositionally biased region" description="Acidic residues" evidence="8">
    <location>
        <begin position="497"/>
        <end position="507"/>
    </location>
</feature>
<dbReference type="InterPro" id="IPR026085">
    <property type="entry name" value="ATF7-int"/>
</dbReference>
<feature type="compositionally biased region" description="Basic and acidic residues" evidence="8">
    <location>
        <begin position="92"/>
        <end position="102"/>
    </location>
</feature>
<evidence type="ECO:0000256" key="4">
    <source>
        <dbReference type="ARBA" id="ARBA00023015"/>
    </source>
</evidence>
<feature type="domain" description="Fibronectin type-III" evidence="9">
    <location>
        <begin position="973"/>
        <end position="1079"/>
    </location>
</feature>
<evidence type="ECO:0000256" key="7">
    <source>
        <dbReference type="ARBA" id="ARBA00023242"/>
    </source>
</evidence>
<dbReference type="OrthoDB" id="2434995at2759"/>
<evidence type="ECO:0000313" key="10">
    <source>
        <dbReference type="EMBL" id="TNN83574.1"/>
    </source>
</evidence>
<proteinExistence type="inferred from homology"/>
<dbReference type="Gene3D" id="2.60.40.10">
    <property type="entry name" value="Immunoglobulins"/>
    <property type="match status" value="1"/>
</dbReference>
<evidence type="ECO:0000256" key="3">
    <source>
        <dbReference type="ARBA" id="ARBA00022491"/>
    </source>
</evidence>
<dbReference type="PROSITE" id="PS50853">
    <property type="entry name" value="FN3"/>
    <property type="match status" value="1"/>
</dbReference>
<dbReference type="GO" id="GO:0003712">
    <property type="term" value="F:transcription coregulator activity"/>
    <property type="evidence" value="ECO:0007669"/>
    <property type="project" value="TreeGrafter"/>
</dbReference>
<dbReference type="SUPFAM" id="SSF49265">
    <property type="entry name" value="Fibronectin type III"/>
    <property type="match status" value="1"/>
</dbReference>
<dbReference type="GO" id="GO:0003677">
    <property type="term" value="F:DNA binding"/>
    <property type="evidence" value="ECO:0007669"/>
    <property type="project" value="InterPro"/>
</dbReference>
<sequence length="1082" mass="116925">MKNPPEKNKRERHGAPLCPLVFGLNPCSHFWTMQCAAMEVVVIEEKKKIFRARKTMKISDRQQLDSLHGTLLTAGPGMSDTSPPPPPLVNGTHKEDGPKAGDGEQNNTSDSNSPRATSPASPTPFLSLNLSPSPASSQSQKDKDDAPTPPTSPFHSLNFELKKMDDEEEEMMMEEEEVEEKEETKEKKVSPVSSSKESVTPAPTESKENQEQDSEETPKMEKKEEDQASKEDPVVELSKNSVNGSSPRSPVPASGCTEPMDTGTDTTKAKEPAAKIQEEKPSCPKSTTSDSSPPCPSSSRPGSSSKDLKQDKEIKDDDIKEEKGVKKRSTSEEKMEVDSTKKEKAEVGQTKKPSRPSSTPPSHTVVQEEKSTTSGLKRTLSEGFEKDGQTIKREGKRPKVERQELEAKLEFKFTAKAGGHHKLEKIVQQLVDERLKVLELTIFDKHFQELKERVDNIDSAPKHQTAITMLQAKINRLTKKFGEANQASENKRKQEKEEEELEIEEEEDKHMSRHIAMAKKLAEYNEGTCRADIDLRPITPILENGLFQNCKRSSGNPRPDRYASYLFRYLVPYTVYCEWVSKVNYIGLLGKQALPANLRRTMKMYIERRFPLLSCDGWREIRDVINEILRVERRPEFFREYVNPSMSGPISSLAHTPTSSAMVSQAPILQLITTTSNAGSNLATGITTQSPTGTLLLKTASGNSLMAGGQPLLIQLPLSMTNGQGGTLVNFPVSSLSAGGALGKAKTTTTTATFILKPAPAITTSPAAGVATVPALQASTGHMSPAQISLTRAMFQGGAGGITTPNAGVSVTTARMPAQSVSLAGALSSASSPATSGPAATGSAAPGPPQGTSLTSKTDNQATGATPSKAAASAVTGVKSATVAAHSPTQRPNPVISIPNSVSQRSSPQSIQSISSNPQLTVHHRPLQDSSMKPRPAATGTPIRSSSVSVVLPPLPAAPTPLRIPPEAERSSLPQQPQLKLVPSQTGIVLSWCVTETDRTCAAVDSYHLYAFHQDNSNSSAAQQHWKKIGEVNALPLPMACTLTQFQSGSTYHFAVRAKDIYGRFGSFCEPQCTNVINSSSS</sequence>
<accession>A0A4Z2J176</accession>
<evidence type="ECO:0000256" key="1">
    <source>
        <dbReference type="ARBA" id="ARBA00004123"/>
    </source>
</evidence>
<evidence type="ECO:0000256" key="8">
    <source>
        <dbReference type="SAM" id="MobiDB-lite"/>
    </source>
</evidence>
<protein>
    <submittedName>
        <fullName evidence="10">Activating transcription factor 7-interacting protein 1</fullName>
    </submittedName>
</protein>
<comment type="caution">
    <text evidence="10">The sequence shown here is derived from an EMBL/GenBank/DDBJ whole genome shotgun (WGS) entry which is preliminary data.</text>
</comment>
<gene>
    <name evidence="10" type="primary">atf7ip</name>
    <name evidence="10" type="ORF">EYF80_006092</name>
</gene>
<feature type="compositionally biased region" description="Basic and acidic residues" evidence="8">
    <location>
        <begin position="267"/>
        <end position="282"/>
    </location>
</feature>
<feature type="compositionally biased region" description="Low complexity" evidence="8">
    <location>
        <begin position="900"/>
        <end position="919"/>
    </location>
</feature>
<name>A0A4Z2J176_9TELE</name>
<dbReference type="InterPro" id="IPR013783">
    <property type="entry name" value="Ig-like_fold"/>
</dbReference>
<feature type="compositionally biased region" description="Low complexity" evidence="8">
    <location>
        <begin position="283"/>
        <end position="305"/>
    </location>
</feature>
<evidence type="ECO:0000256" key="5">
    <source>
        <dbReference type="ARBA" id="ARBA00023159"/>
    </source>
</evidence>
<dbReference type="InterPro" id="IPR036116">
    <property type="entry name" value="FN3_sf"/>
</dbReference>
<keyword evidence="5" id="KW-0010">Activator</keyword>
<feature type="compositionally biased region" description="Low complexity" evidence="8">
    <location>
        <begin position="111"/>
        <end position="139"/>
    </location>
</feature>
<evidence type="ECO:0000256" key="2">
    <source>
        <dbReference type="ARBA" id="ARBA00010344"/>
    </source>
</evidence>
<keyword evidence="6" id="KW-0804">Transcription</keyword>
<evidence type="ECO:0000256" key="6">
    <source>
        <dbReference type="ARBA" id="ARBA00023163"/>
    </source>
</evidence>
<reference evidence="10 11" key="1">
    <citation type="submission" date="2019-03" db="EMBL/GenBank/DDBJ databases">
        <title>First draft genome of Liparis tanakae, snailfish: a comprehensive survey of snailfish specific genes.</title>
        <authorList>
            <person name="Kim W."/>
            <person name="Song I."/>
            <person name="Jeong J.-H."/>
            <person name="Kim D."/>
            <person name="Kim S."/>
            <person name="Ryu S."/>
            <person name="Song J.Y."/>
            <person name="Lee S.K."/>
        </authorList>
    </citation>
    <scope>NUCLEOTIDE SEQUENCE [LARGE SCALE GENOMIC DNA]</scope>
    <source>
        <tissue evidence="10">Muscle</tissue>
    </source>
</reference>
<feature type="region of interest" description="Disordered" evidence="8">
    <location>
        <begin position="70"/>
        <end position="399"/>
    </location>
</feature>
<feature type="compositionally biased region" description="Low complexity" evidence="8">
    <location>
        <begin position="828"/>
        <end position="853"/>
    </location>
</feature>
<dbReference type="Pfam" id="PF16788">
    <property type="entry name" value="ATF7IP_BD"/>
    <property type="match status" value="1"/>
</dbReference>
<dbReference type="SMART" id="SM01025">
    <property type="entry name" value="BEN"/>
    <property type="match status" value="1"/>
</dbReference>
<dbReference type="GO" id="GO:0005634">
    <property type="term" value="C:nucleus"/>
    <property type="evidence" value="ECO:0007669"/>
    <property type="project" value="UniProtKB-SubCell"/>
</dbReference>
<dbReference type="InterPro" id="IPR056565">
    <property type="entry name" value="Fn3_ATF7IP"/>
</dbReference>
<evidence type="ECO:0000259" key="9">
    <source>
        <dbReference type="PROSITE" id="PS50853"/>
    </source>
</evidence>
<organism evidence="10 11">
    <name type="scientific">Liparis tanakae</name>
    <name type="common">Tanaka's snailfish</name>
    <dbReference type="NCBI Taxonomy" id="230148"/>
    <lineage>
        <taxon>Eukaryota</taxon>
        <taxon>Metazoa</taxon>
        <taxon>Chordata</taxon>
        <taxon>Craniata</taxon>
        <taxon>Vertebrata</taxon>
        <taxon>Euteleostomi</taxon>
        <taxon>Actinopterygii</taxon>
        <taxon>Neopterygii</taxon>
        <taxon>Teleostei</taxon>
        <taxon>Neoteleostei</taxon>
        <taxon>Acanthomorphata</taxon>
        <taxon>Eupercaria</taxon>
        <taxon>Perciformes</taxon>
        <taxon>Cottioidei</taxon>
        <taxon>Cottales</taxon>
        <taxon>Liparidae</taxon>
        <taxon>Liparis</taxon>
    </lineage>
</organism>
<dbReference type="PANTHER" id="PTHR23210">
    <property type="entry name" value="ACTIVATING TRANSCRIPTION FACTOR 7 INTERACTING PROTEIN"/>
    <property type="match status" value="1"/>
</dbReference>
<dbReference type="Proteomes" id="UP000314294">
    <property type="component" value="Unassembled WGS sequence"/>
</dbReference>
<dbReference type="Pfam" id="PF16794">
    <property type="entry name" value="fn3_4"/>
    <property type="match status" value="1"/>
</dbReference>
<keyword evidence="11" id="KW-1185">Reference proteome</keyword>
<dbReference type="EMBL" id="SRLO01000032">
    <property type="protein sequence ID" value="TNN83574.1"/>
    <property type="molecule type" value="Genomic_DNA"/>
</dbReference>
<comment type="subcellular location">
    <subcellularLocation>
        <location evidence="1">Nucleus</location>
    </subcellularLocation>
</comment>
<feature type="region of interest" description="Disordered" evidence="8">
    <location>
        <begin position="481"/>
        <end position="509"/>
    </location>
</feature>
<evidence type="ECO:0000313" key="11">
    <source>
        <dbReference type="Proteomes" id="UP000314294"/>
    </source>
</evidence>